<sequence length="411" mass="46181">MPTVSTTTQRKLAAQFIGVTNATKENAQAFLKNANYNLDAAVNLGAGMTAYPSSSHMASSDTLDSDSRVMVLQLFKSCFQKRPTRASGKSLKQDDRVTEAESGDSSQHSLPSLSRSRDAGNVSTRQGTVAPASLAPIFSTKDTKSRKTKSTSKSTSKSVLGTLVRYFSSAETESNDDEALSAMFDKLRSGDDETNSIGLDSIEKYTKELGISVEDYTFFVLCEILRVESYGQITREGFIEGWKSAPEYRDSIGKALPLAERHRKYLRQCIDKITKKPRDEDYYKAVYRRAFFAGKDPEQRAVDTPVAMAFWETLFDPAIQPWQTANTDWLDAWKRYLEETWYHNGTWKRSVNKDTWNQTLEFARQTMKDGTLSFWSEDQAWPGVIDNFVAWCRENGIAPKSATDVMDVDGN</sequence>
<dbReference type="InterPro" id="IPR042460">
    <property type="entry name" value="DCN1-like_PONY"/>
</dbReference>
<dbReference type="PROSITE" id="PS51229">
    <property type="entry name" value="DCUN1"/>
    <property type="match status" value="1"/>
</dbReference>
<name>A0AAE0KE99_9PEZI</name>
<evidence type="ECO:0000256" key="1">
    <source>
        <dbReference type="RuleBase" id="RU410713"/>
    </source>
</evidence>
<dbReference type="AlphaFoldDB" id="A0AAE0KE99"/>
<dbReference type="Gene3D" id="1.10.238.200">
    <property type="entry name" value="Cullin, PONY binding domain"/>
    <property type="match status" value="1"/>
</dbReference>
<gene>
    <name evidence="4" type="ORF">B0H63DRAFT_452438</name>
</gene>
<dbReference type="GO" id="GO:0000151">
    <property type="term" value="C:ubiquitin ligase complex"/>
    <property type="evidence" value="ECO:0007669"/>
    <property type="project" value="TreeGrafter"/>
</dbReference>
<protein>
    <recommendedName>
        <fullName evidence="1">Defective in cullin neddylation protein</fullName>
    </recommendedName>
</protein>
<comment type="function">
    <text evidence="1">Neddylation of cullins play an essential role in the regulation of SCF-type complexes activity.</text>
</comment>
<accession>A0AAE0KE99</accession>
<dbReference type="Pfam" id="PF14555">
    <property type="entry name" value="UBA_4"/>
    <property type="match status" value="1"/>
</dbReference>
<evidence type="ECO:0000313" key="4">
    <source>
        <dbReference type="EMBL" id="KAK3374582.1"/>
    </source>
</evidence>
<keyword evidence="5" id="KW-1185">Reference proteome</keyword>
<reference evidence="4" key="2">
    <citation type="submission" date="2023-06" db="EMBL/GenBank/DDBJ databases">
        <authorList>
            <consortium name="Lawrence Berkeley National Laboratory"/>
            <person name="Haridas S."/>
            <person name="Hensen N."/>
            <person name="Bonometti L."/>
            <person name="Westerberg I."/>
            <person name="Brannstrom I.O."/>
            <person name="Guillou S."/>
            <person name="Cros-Aarteil S."/>
            <person name="Calhoun S."/>
            <person name="Kuo A."/>
            <person name="Mondo S."/>
            <person name="Pangilinan J."/>
            <person name="Riley R."/>
            <person name="LaButti K."/>
            <person name="Andreopoulos B."/>
            <person name="Lipzen A."/>
            <person name="Chen C."/>
            <person name="Yanf M."/>
            <person name="Daum C."/>
            <person name="Ng V."/>
            <person name="Clum A."/>
            <person name="Steindorff A."/>
            <person name="Ohm R."/>
            <person name="Martin F."/>
            <person name="Silar P."/>
            <person name="Natvig D."/>
            <person name="Lalanne C."/>
            <person name="Gautier V."/>
            <person name="Ament-velasquez S.L."/>
            <person name="Kruys A."/>
            <person name="Hutchinson M.I."/>
            <person name="Powell A.J."/>
            <person name="Barry K."/>
            <person name="Miller A.N."/>
            <person name="Grigoriev I.V."/>
            <person name="Debuchy R."/>
            <person name="Gladieux P."/>
            <person name="Thoren M.H."/>
            <person name="Johannesson H."/>
        </authorList>
    </citation>
    <scope>NUCLEOTIDE SEQUENCE</scope>
    <source>
        <strain evidence="4">CBS 232.78</strain>
    </source>
</reference>
<dbReference type="Gene3D" id="1.10.8.10">
    <property type="entry name" value="DNA helicase RuvA subunit, C-terminal domain"/>
    <property type="match status" value="1"/>
</dbReference>
<evidence type="ECO:0000313" key="5">
    <source>
        <dbReference type="Proteomes" id="UP001285441"/>
    </source>
</evidence>
<dbReference type="CDD" id="cd14273">
    <property type="entry name" value="UBA_TAP-C_like"/>
    <property type="match status" value="1"/>
</dbReference>
<proteinExistence type="predicted"/>
<dbReference type="Pfam" id="PF03556">
    <property type="entry name" value="Cullin_binding"/>
    <property type="match status" value="1"/>
</dbReference>
<dbReference type="PANTHER" id="PTHR12281">
    <property type="entry name" value="RP42 RELATED"/>
    <property type="match status" value="1"/>
</dbReference>
<dbReference type="InterPro" id="IPR014764">
    <property type="entry name" value="DCN-prot"/>
</dbReference>
<dbReference type="GO" id="GO:0031624">
    <property type="term" value="F:ubiquitin conjugating enzyme binding"/>
    <property type="evidence" value="ECO:0007669"/>
    <property type="project" value="TreeGrafter"/>
</dbReference>
<dbReference type="PANTHER" id="PTHR12281:SF31">
    <property type="entry name" value="DCN1-LIKE PROTEIN 3"/>
    <property type="match status" value="1"/>
</dbReference>
<evidence type="ECO:0000259" key="3">
    <source>
        <dbReference type="PROSITE" id="PS51229"/>
    </source>
</evidence>
<reference evidence="4" key="1">
    <citation type="journal article" date="2023" name="Mol. Phylogenet. Evol.">
        <title>Genome-scale phylogeny and comparative genomics of the fungal order Sordariales.</title>
        <authorList>
            <person name="Hensen N."/>
            <person name="Bonometti L."/>
            <person name="Westerberg I."/>
            <person name="Brannstrom I.O."/>
            <person name="Guillou S."/>
            <person name="Cros-Aarteil S."/>
            <person name="Calhoun S."/>
            <person name="Haridas S."/>
            <person name="Kuo A."/>
            <person name="Mondo S."/>
            <person name="Pangilinan J."/>
            <person name="Riley R."/>
            <person name="LaButti K."/>
            <person name="Andreopoulos B."/>
            <person name="Lipzen A."/>
            <person name="Chen C."/>
            <person name="Yan M."/>
            <person name="Daum C."/>
            <person name="Ng V."/>
            <person name="Clum A."/>
            <person name="Steindorff A."/>
            <person name="Ohm R.A."/>
            <person name="Martin F."/>
            <person name="Silar P."/>
            <person name="Natvig D.O."/>
            <person name="Lalanne C."/>
            <person name="Gautier V."/>
            <person name="Ament-Velasquez S.L."/>
            <person name="Kruys A."/>
            <person name="Hutchinson M.I."/>
            <person name="Powell A.J."/>
            <person name="Barry K."/>
            <person name="Miller A.N."/>
            <person name="Grigoriev I.V."/>
            <person name="Debuchy R."/>
            <person name="Gladieux P."/>
            <person name="Hiltunen Thoren M."/>
            <person name="Johannesson H."/>
        </authorList>
    </citation>
    <scope>NUCLEOTIDE SEQUENCE</scope>
    <source>
        <strain evidence="4">CBS 232.78</strain>
    </source>
</reference>
<organism evidence="4 5">
    <name type="scientific">Podospora didyma</name>
    <dbReference type="NCBI Taxonomy" id="330526"/>
    <lineage>
        <taxon>Eukaryota</taxon>
        <taxon>Fungi</taxon>
        <taxon>Dikarya</taxon>
        <taxon>Ascomycota</taxon>
        <taxon>Pezizomycotina</taxon>
        <taxon>Sordariomycetes</taxon>
        <taxon>Sordariomycetidae</taxon>
        <taxon>Sordariales</taxon>
        <taxon>Podosporaceae</taxon>
        <taxon>Podospora</taxon>
    </lineage>
</organism>
<dbReference type="GO" id="GO:0097602">
    <property type="term" value="F:cullin family protein binding"/>
    <property type="evidence" value="ECO:0007669"/>
    <property type="project" value="TreeGrafter"/>
</dbReference>
<feature type="region of interest" description="Disordered" evidence="2">
    <location>
        <begin position="85"/>
        <end position="127"/>
    </location>
</feature>
<evidence type="ECO:0000256" key="2">
    <source>
        <dbReference type="SAM" id="MobiDB-lite"/>
    </source>
</evidence>
<feature type="compositionally biased region" description="Low complexity" evidence="2">
    <location>
        <begin position="103"/>
        <end position="114"/>
    </location>
</feature>
<comment type="caution">
    <text evidence="4">The sequence shown here is derived from an EMBL/GenBank/DDBJ whole genome shotgun (WGS) entry which is preliminary data.</text>
</comment>
<dbReference type="InterPro" id="IPR005176">
    <property type="entry name" value="PONY_dom"/>
</dbReference>
<dbReference type="EMBL" id="JAULSW010000007">
    <property type="protein sequence ID" value="KAK3374582.1"/>
    <property type="molecule type" value="Genomic_DNA"/>
</dbReference>
<dbReference type="GO" id="GO:0045116">
    <property type="term" value="P:protein neddylation"/>
    <property type="evidence" value="ECO:0007669"/>
    <property type="project" value="TreeGrafter"/>
</dbReference>
<dbReference type="Proteomes" id="UP001285441">
    <property type="component" value="Unassembled WGS sequence"/>
</dbReference>
<dbReference type="Gene3D" id="1.10.238.10">
    <property type="entry name" value="EF-hand"/>
    <property type="match status" value="1"/>
</dbReference>
<feature type="domain" description="DCUN1" evidence="3">
    <location>
        <begin position="175"/>
        <end position="393"/>
    </location>
</feature>
<dbReference type="GO" id="GO:0032182">
    <property type="term" value="F:ubiquitin-like protein binding"/>
    <property type="evidence" value="ECO:0007669"/>
    <property type="project" value="TreeGrafter"/>
</dbReference>